<gene>
    <name evidence="5" type="ORF">H9868_06325</name>
</gene>
<dbReference type="GO" id="GO:0003700">
    <property type="term" value="F:DNA-binding transcription factor activity"/>
    <property type="evidence" value="ECO:0007669"/>
    <property type="project" value="InterPro"/>
</dbReference>
<feature type="domain" description="HTH araC/xylS-type" evidence="4">
    <location>
        <begin position="174"/>
        <end position="271"/>
    </location>
</feature>
<evidence type="ECO:0000259" key="4">
    <source>
        <dbReference type="PROSITE" id="PS01124"/>
    </source>
</evidence>
<dbReference type="Gene3D" id="2.60.120.10">
    <property type="entry name" value="Jelly Rolls"/>
    <property type="match status" value="1"/>
</dbReference>
<evidence type="ECO:0000313" key="5">
    <source>
        <dbReference type="EMBL" id="HIW94142.1"/>
    </source>
</evidence>
<organism evidence="5 6">
    <name type="scientific">Candidatus Flavonifractor merdipullorum</name>
    <dbReference type="NCBI Taxonomy" id="2838590"/>
    <lineage>
        <taxon>Bacteria</taxon>
        <taxon>Bacillati</taxon>
        <taxon>Bacillota</taxon>
        <taxon>Clostridia</taxon>
        <taxon>Eubacteriales</taxon>
        <taxon>Oscillospiraceae</taxon>
        <taxon>Flavonifractor</taxon>
    </lineage>
</organism>
<evidence type="ECO:0000313" key="6">
    <source>
        <dbReference type="Proteomes" id="UP000824192"/>
    </source>
</evidence>
<keyword evidence="2" id="KW-0238">DNA-binding</keyword>
<protein>
    <submittedName>
        <fullName evidence="5">AraC family transcriptional regulator</fullName>
    </submittedName>
</protein>
<dbReference type="SMART" id="SM00342">
    <property type="entry name" value="HTH_ARAC"/>
    <property type="match status" value="1"/>
</dbReference>
<dbReference type="InterPro" id="IPR014710">
    <property type="entry name" value="RmlC-like_jellyroll"/>
</dbReference>
<dbReference type="PROSITE" id="PS01124">
    <property type="entry name" value="HTH_ARAC_FAMILY_2"/>
    <property type="match status" value="1"/>
</dbReference>
<reference evidence="5" key="1">
    <citation type="journal article" date="2021" name="PeerJ">
        <title>Extensive microbial diversity within the chicken gut microbiome revealed by metagenomics and culture.</title>
        <authorList>
            <person name="Gilroy R."/>
            <person name="Ravi A."/>
            <person name="Getino M."/>
            <person name="Pursley I."/>
            <person name="Horton D.L."/>
            <person name="Alikhan N.F."/>
            <person name="Baker D."/>
            <person name="Gharbi K."/>
            <person name="Hall N."/>
            <person name="Watson M."/>
            <person name="Adriaenssens E.M."/>
            <person name="Foster-Nyarko E."/>
            <person name="Jarju S."/>
            <person name="Secka A."/>
            <person name="Antonio M."/>
            <person name="Oren A."/>
            <person name="Chaudhuri R.R."/>
            <person name="La Ragione R."/>
            <person name="Hildebrand F."/>
            <person name="Pallen M.J."/>
        </authorList>
    </citation>
    <scope>NUCLEOTIDE SEQUENCE</scope>
    <source>
        <strain evidence="5">ChiGjej6B6-1540</strain>
    </source>
</reference>
<dbReference type="Proteomes" id="UP000824192">
    <property type="component" value="Unassembled WGS sequence"/>
</dbReference>
<reference evidence="5" key="2">
    <citation type="submission" date="2021-04" db="EMBL/GenBank/DDBJ databases">
        <authorList>
            <person name="Gilroy R."/>
        </authorList>
    </citation>
    <scope>NUCLEOTIDE SEQUENCE</scope>
    <source>
        <strain evidence="5">ChiGjej6B6-1540</strain>
    </source>
</reference>
<dbReference type="SUPFAM" id="SSF51215">
    <property type="entry name" value="Regulatory protein AraC"/>
    <property type="match status" value="1"/>
</dbReference>
<evidence type="ECO:0000256" key="1">
    <source>
        <dbReference type="ARBA" id="ARBA00023015"/>
    </source>
</evidence>
<evidence type="ECO:0000256" key="3">
    <source>
        <dbReference type="ARBA" id="ARBA00023163"/>
    </source>
</evidence>
<name>A0A9D1RUV2_9FIRM</name>
<accession>A0A9D1RUV2</accession>
<dbReference type="GO" id="GO:0043565">
    <property type="term" value="F:sequence-specific DNA binding"/>
    <property type="evidence" value="ECO:0007669"/>
    <property type="project" value="InterPro"/>
</dbReference>
<proteinExistence type="predicted"/>
<dbReference type="InterPro" id="IPR009057">
    <property type="entry name" value="Homeodomain-like_sf"/>
</dbReference>
<dbReference type="EMBL" id="DXGA01000132">
    <property type="protein sequence ID" value="HIW94142.1"/>
    <property type="molecule type" value="Genomic_DNA"/>
</dbReference>
<dbReference type="InterPro" id="IPR018060">
    <property type="entry name" value="HTH_AraC"/>
</dbReference>
<dbReference type="AlphaFoldDB" id="A0A9D1RUV2"/>
<keyword evidence="1" id="KW-0805">Transcription regulation</keyword>
<keyword evidence="3" id="KW-0804">Transcription</keyword>
<sequence>MNTRFFEFHHYVDLEPPEVAFHEHEFYEVFFFLSGNVDYVVEGRTYQLRPGDILLTNNRDIHRPEVRPGRPYERYVLWLETDFFQRLEDFGDDLSACFNDAARKKYKLIRPSGDSLAHLQRLCTYMAKIQEEDLFGSHVLMYACLVEFLVYLNRAYFETPDEIRLDVTENPKINQILLYIEEHLSDELSLDGLAQQFHMSKFYLNNKFKQYAGLTLYQYIMKKRLTIARNMLRSGTPVMEACMRCGFSDYSNFLKAFKREFGRMPREYIAGR</sequence>
<dbReference type="Pfam" id="PF12833">
    <property type="entry name" value="HTH_18"/>
    <property type="match status" value="1"/>
</dbReference>
<dbReference type="Pfam" id="PF02311">
    <property type="entry name" value="AraC_binding"/>
    <property type="match status" value="1"/>
</dbReference>
<dbReference type="PANTHER" id="PTHR43280">
    <property type="entry name" value="ARAC-FAMILY TRANSCRIPTIONAL REGULATOR"/>
    <property type="match status" value="1"/>
</dbReference>
<dbReference type="SUPFAM" id="SSF46689">
    <property type="entry name" value="Homeodomain-like"/>
    <property type="match status" value="2"/>
</dbReference>
<dbReference type="PANTHER" id="PTHR43280:SF34">
    <property type="entry name" value="ARAC-FAMILY TRANSCRIPTIONAL REGULATOR"/>
    <property type="match status" value="1"/>
</dbReference>
<comment type="caution">
    <text evidence="5">The sequence shown here is derived from an EMBL/GenBank/DDBJ whole genome shotgun (WGS) entry which is preliminary data.</text>
</comment>
<dbReference type="InterPro" id="IPR037923">
    <property type="entry name" value="HTH-like"/>
</dbReference>
<dbReference type="InterPro" id="IPR003313">
    <property type="entry name" value="AraC-bd"/>
</dbReference>
<dbReference type="Gene3D" id="1.10.10.60">
    <property type="entry name" value="Homeodomain-like"/>
    <property type="match status" value="2"/>
</dbReference>
<evidence type="ECO:0000256" key="2">
    <source>
        <dbReference type="ARBA" id="ARBA00023125"/>
    </source>
</evidence>